<dbReference type="InterPro" id="IPR004358">
    <property type="entry name" value="Sig_transdc_His_kin-like_C"/>
</dbReference>
<reference evidence="9" key="1">
    <citation type="submission" date="2020-09" db="EMBL/GenBank/DDBJ databases">
        <title>Nocardioides sp. strain MJB4 16S ribosomal RNA gene Genome sequencing and assembly.</title>
        <authorList>
            <person name="Kim I."/>
        </authorList>
    </citation>
    <scope>NUCLEOTIDE SEQUENCE</scope>
    <source>
        <strain evidence="9">MJB4</strain>
    </source>
</reference>
<dbReference type="SUPFAM" id="SSF55781">
    <property type="entry name" value="GAF domain-like"/>
    <property type="match status" value="2"/>
</dbReference>
<dbReference type="SUPFAM" id="SSF55874">
    <property type="entry name" value="ATPase domain of HSP90 chaperone/DNA topoisomerase II/histidine kinase"/>
    <property type="match status" value="1"/>
</dbReference>
<gene>
    <name evidence="9" type="ORF">IE331_01460</name>
</gene>
<dbReference type="RefSeq" id="WP_192139798.1">
    <property type="nucleotide sequence ID" value="NZ_JACYXZ010000001.1"/>
</dbReference>
<dbReference type="InterPro" id="IPR050736">
    <property type="entry name" value="Sensor_HK_Regulatory"/>
</dbReference>
<dbReference type="PANTHER" id="PTHR43711:SF1">
    <property type="entry name" value="HISTIDINE KINASE 1"/>
    <property type="match status" value="1"/>
</dbReference>
<dbReference type="Gene3D" id="1.10.287.130">
    <property type="match status" value="1"/>
</dbReference>
<evidence type="ECO:0000256" key="1">
    <source>
        <dbReference type="ARBA" id="ARBA00000085"/>
    </source>
</evidence>
<sequence>MTLEPGLRGATWGQVEGLLARGWSSGVLQDALQMLAEGVTSRVGFAVATIQVLRSTDEFETVAVAGSPEASAQLLGTFRPRSSFEHDLALAEDWGSLRFVSHDRLAPEEDDLGWVPDLVPVAGPNAWHPLDLLFAPLHGESGKVIGSLCVDLPTDGLRPGPERRRELARYVVQCARAVDALLQRDRLTERVRLADAAREVVRAASSQFTPARIVAECEEQLRRTFDARGMWIQALDDFGDGPAALHTPVGMEVHLDEDLSRIAVAAARRGWQEQRVGIVSPSRAPTSLVTVEQHARIQAFLSGLGLSSVMFVPLGAGPECLGNLVLARRDGDPAWSDVECAAALEIGHDLGRALLNARLFEQERRLSEELKALDGYKSQLLATVSHELKNPLTGIVGHLELLEGADVGEAGPSIAAVHRNTLRIRRLVDDLLLLARSSDPGRRAQREPVDLREVVEDAVELLSVQATVGGLEIVVVAPDTPVCTSGDPTDLERICANLLGNAVKYSPDGGTITLTLDHGPEPDTVTLVCEDQGIGIAPEEQEHLWTEFFRSSDPAAEKQVGTGLGLAIVARIVERHGGSIDVSSELGRGSRFRVTLPAC</sequence>
<dbReference type="Gene3D" id="3.30.565.10">
    <property type="entry name" value="Histidine kinase-like ATPase, C-terminal domain"/>
    <property type="match status" value="1"/>
</dbReference>
<dbReference type="PANTHER" id="PTHR43711">
    <property type="entry name" value="TWO-COMPONENT HISTIDINE KINASE"/>
    <property type="match status" value="1"/>
</dbReference>
<dbReference type="Pfam" id="PF02518">
    <property type="entry name" value="HATPase_c"/>
    <property type="match status" value="1"/>
</dbReference>
<evidence type="ECO:0000256" key="5">
    <source>
        <dbReference type="ARBA" id="ARBA00022679"/>
    </source>
</evidence>
<dbReference type="AlphaFoldDB" id="A0A927K3H0"/>
<evidence type="ECO:0000256" key="4">
    <source>
        <dbReference type="ARBA" id="ARBA00022553"/>
    </source>
</evidence>
<keyword evidence="4" id="KW-0597">Phosphoprotein</keyword>
<proteinExistence type="predicted"/>
<keyword evidence="10" id="KW-1185">Reference proteome</keyword>
<dbReference type="SMART" id="SM00387">
    <property type="entry name" value="HATPase_c"/>
    <property type="match status" value="1"/>
</dbReference>
<protein>
    <recommendedName>
        <fullName evidence="3">histidine kinase</fullName>
        <ecNumber evidence="3">2.7.13.3</ecNumber>
    </recommendedName>
</protein>
<feature type="domain" description="Histidine kinase" evidence="8">
    <location>
        <begin position="383"/>
        <end position="599"/>
    </location>
</feature>
<dbReference type="InterPro" id="IPR005467">
    <property type="entry name" value="His_kinase_dom"/>
</dbReference>
<dbReference type="InterPro" id="IPR003594">
    <property type="entry name" value="HATPase_dom"/>
</dbReference>
<dbReference type="GO" id="GO:0005886">
    <property type="term" value="C:plasma membrane"/>
    <property type="evidence" value="ECO:0007669"/>
    <property type="project" value="UniProtKB-SubCell"/>
</dbReference>
<accession>A0A927K3H0</accession>
<dbReference type="PRINTS" id="PR00344">
    <property type="entry name" value="BCTRLSENSOR"/>
</dbReference>
<keyword evidence="7" id="KW-0902">Two-component regulatory system</keyword>
<dbReference type="InterPro" id="IPR036890">
    <property type="entry name" value="HATPase_C_sf"/>
</dbReference>
<evidence type="ECO:0000313" key="9">
    <source>
        <dbReference type="EMBL" id="MBD8868280.1"/>
    </source>
</evidence>
<dbReference type="SUPFAM" id="SSF47384">
    <property type="entry name" value="Homodimeric domain of signal transducing histidine kinase"/>
    <property type="match status" value="1"/>
</dbReference>
<organism evidence="9 10">
    <name type="scientific">Nocardioides donggukensis</name>
    <dbReference type="NCBI Taxonomy" id="2774019"/>
    <lineage>
        <taxon>Bacteria</taxon>
        <taxon>Bacillati</taxon>
        <taxon>Actinomycetota</taxon>
        <taxon>Actinomycetes</taxon>
        <taxon>Propionibacteriales</taxon>
        <taxon>Nocardioidaceae</taxon>
        <taxon>Nocardioides</taxon>
    </lineage>
</organism>
<dbReference type="FunFam" id="3.30.565.10:FF:000006">
    <property type="entry name" value="Sensor histidine kinase WalK"/>
    <property type="match status" value="1"/>
</dbReference>
<comment type="caution">
    <text evidence="9">The sequence shown here is derived from an EMBL/GenBank/DDBJ whole genome shotgun (WGS) entry which is preliminary data.</text>
</comment>
<dbReference type="Pfam" id="PF00512">
    <property type="entry name" value="HisKA"/>
    <property type="match status" value="1"/>
</dbReference>
<dbReference type="EC" id="2.7.13.3" evidence="3"/>
<evidence type="ECO:0000256" key="2">
    <source>
        <dbReference type="ARBA" id="ARBA00004236"/>
    </source>
</evidence>
<dbReference type="GO" id="GO:0000155">
    <property type="term" value="F:phosphorelay sensor kinase activity"/>
    <property type="evidence" value="ECO:0007669"/>
    <property type="project" value="InterPro"/>
</dbReference>
<name>A0A927K3H0_9ACTN</name>
<dbReference type="SMART" id="SM00388">
    <property type="entry name" value="HisKA"/>
    <property type="match status" value="1"/>
</dbReference>
<dbReference type="InterPro" id="IPR029016">
    <property type="entry name" value="GAF-like_dom_sf"/>
</dbReference>
<dbReference type="PROSITE" id="PS50109">
    <property type="entry name" value="HIS_KIN"/>
    <property type="match status" value="1"/>
</dbReference>
<evidence type="ECO:0000256" key="6">
    <source>
        <dbReference type="ARBA" id="ARBA00022777"/>
    </source>
</evidence>
<dbReference type="Gene3D" id="3.30.450.40">
    <property type="match status" value="1"/>
</dbReference>
<evidence type="ECO:0000256" key="3">
    <source>
        <dbReference type="ARBA" id="ARBA00012438"/>
    </source>
</evidence>
<evidence type="ECO:0000256" key="7">
    <source>
        <dbReference type="ARBA" id="ARBA00023012"/>
    </source>
</evidence>
<evidence type="ECO:0000313" key="10">
    <source>
        <dbReference type="Proteomes" id="UP000616839"/>
    </source>
</evidence>
<keyword evidence="5" id="KW-0808">Transferase</keyword>
<dbReference type="EMBL" id="JACYXZ010000001">
    <property type="protein sequence ID" value="MBD8868280.1"/>
    <property type="molecule type" value="Genomic_DNA"/>
</dbReference>
<keyword evidence="6 9" id="KW-0418">Kinase</keyword>
<dbReference type="InterPro" id="IPR003661">
    <property type="entry name" value="HisK_dim/P_dom"/>
</dbReference>
<evidence type="ECO:0000259" key="8">
    <source>
        <dbReference type="PROSITE" id="PS50109"/>
    </source>
</evidence>
<comment type="catalytic activity">
    <reaction evidence="1">
        <text>ATP + protein L-histidine = ADP + protein N-phospho-L-histidine.</text>
        <dbReference type="EC" id="2.7.13.3"/>
    </reaction>
</comment>
<dbReference type="InterPro" id="IPR036097">
    <property type="entry name" value="HisK_dim/P_sf"/>
</dbReference>
<dbReference type="CDD" id="cd00082">
    <property type="entry name" value="HisKA"/>
    <property type="match status" value="1"/>
</dbReference>
<dbReference type="CDD" id="cd00075">
    <property type="entry name" value="HATPase"/>
    <property type="match status" value="1"/>
</dbReference>
<dbReference type="Proteomes" id="UP000616839">
    <property type="component" value="Unassembled WGS sequence"/>
</dbReference>
<comment type="subcellular location">
    <subcellularLocation>
        <location evidence="2">Cell membrane</location>
    </subcellularLocation>
</comment>